<dbReference type="SUPFAM" id="SSF159888">
    <property type="entry name" value="YdhG-like"/>
    <property type="match status" value="1"/>
</dbReference>
<dbReference type="EMBL" id="JAKZGP010000015">
    <property type="protein sequence ID" value="MCH7409345.1"/>
    <property type="molecule type" value="Genomic_DNA"/>
</dbReference>
<dbReference type="RefSeq" id="WP_241347693.1">
    <property type="nucleotide sequence ID" value="NZ_JAKZGP010000015.1"/>
</dbReference>
<name>A0ABS9V022_9BACT</name>
<reference evidence="2" key="1">
    <citation type="submission" date="2022-03" db="EMBL/GenBank/DDBJ databases">
        <title>De novo assembled genomes of Belliella spp. (Cyclobacteriaceae) strains.</title>
        <authorList>
            <person name="Szabo A."/>
            <person name="Korponai K."/>
            <person name="Felfoldi T."/>
        </authorList>
    </citation>
    <scope>NUCLEOTIDE SEQUENCE</scope>
    <source>
        <strain evidence="2">DSM 111904</strain>
    </source>
</reference>
<evidence type="ECO:0000259" key="1">
    <source>
        <dbReference type="Pfam" id="PF08818"/>
    </source>
</evidence>
<sequence>MAELKTKENDANVHDFINSFADTEQKRKDSFEILQLMKDFTGFEPKMWGGSIIGFGQYHYKSERSSQEGDWPLVGFSPRKAAISLYVYSGCSGQEELLQDLGKFKMGKSCIYIKKLSDINQETLKKLMKSTIEYLKSKHGKPKN</sequence>
<dbReference type="InterPro" id="IPR014922">
    <property type="entry name" value="YdhG-like"/>
</dbReference>
<evidence type="ECO:0000313" key="3">
    <source>
        <dbReference type="Proteomes" id="UP001165489"/>
    </source>
</evidence>
<keyword evidence="3" id="KW-1185">Reference proteome</keyword>
<dbReference type="Proteomes" id="UP001165489">
    <property type="component" value="Unassembled WGS sequence"/>
</dbReference>
<evidence type="ECO:0000313" key="2">
    <source>
        <dbReference type="EMBL" id="MCH7409345.1"/>
    </source>
</evidence>
<dbReference type="Pfam" id="PF08818">
    <property type="entry name" value="DUF1801"/>
    <property type="match status" value="1"/>
</dbReference>
<proteinExistence type="predicted"/>
<accession>A0ABS9V022</accession>
<comment type="caution">
    <text evidence="2">The sequence shown here is derived from an EMBL/GenBank/DDBJ whole genome shotgun (WGS) entry which is preliminary data.</text>
</comment>
<feature type="domain" description="YdhG-like" evidence="1">
    <location>
        <begin position="32"/>
        <end position="131"/>
    </location>
</feature>
<organism evidence="2 3">
    <name type="scientific">Belliella filtrata</name>
    <dbReference type="NCBI Taxonomy" id="2923435"/>
    <lineage>
        <taxon>Bacteria</taxon>
        <taxon>Pseudomonadati</taxon>
        <taxon>Bacteroidota</taxon>
        <taxon>Cytophagia</taxon>
        <taxon>Cytophagales</taxon>
        <taxon>Cyclobacteriaceae</taxon>
        <taxon>Belliella</taxon>
    </lineage>
</organism>
<gene>
    <name evidence="2" type="ORF">MM239_08070</name>
</gene>
<protein>
    <submittedName>
        <fullName evidence="2">DUF1801 domain-containing protein</fullName>
    </submittedName>
</protein>